<reference evidence="2" key="1">
    <citation type="journal article" date="2019" name="Int. J. Syst. Evol. Microbiol.">
        <title>The Global Catalogue of Microorganisms (GCM) 10K type strain sequencing project: providing services to taxonomists for standard genome sequencing and annotation.</title>
        <authorList>
            <consortium name="The Broad Institute Genomics Platform"/>
            <consortium name="The Broad Institute Genome Sequencing Center for Infectious Disease"/>
            <person name="Wu L."/>
            <person name="Ma J."/>
        </authorList>
    </citation>
    <scope>NUCLEOTIDE SEQUENCE [LARGE SCALE GENOMIC DNA]</scope>
    <source>
        <strain evidence="2">CGMCC 1.16226</strain>
    </source>
</reference>
<name>A0ABW4WFB7_9HYPH</name>
<dbReference type="Proteomes" id="UP001597349">
    <property type="component" value="Unassembled WGS sequence"/>
</dbReference>
<comment type="caution">
    <text evidence="1">The sequence shown here is derived from an EMBL/GenBank/DDBJ whole genome shotgun (WGS) entry which is preliminary data.</text>
</comment>
<accession>A0ABW4WFB7</accession>
<evidence type="ECO:0000313" key="1">
    <source>
        <dbReference type="EMBL" id="MFD2054555.1"/>
    </source>
</evidence>
<dbReference type="EMBL" id="JBHUGY010000026">
    <property type="protein sequence ID" value="MFD2054555.1"/>
    <property type="molecule type" value="Genomic_DNA"/>
</dbReference>
<keyword evidence="2" id="KW-1185">Reference proteome</keyword>
<organism evidence="1 2">
    <name type="scientific">Mesorhizobium calcicola</name>
    <dbReference type="NCBI Taxonomy" id="1300310"/>
    <lineage>
        <taxon>Bacteria</taxon>
        <taxon>Pseudomonadati</taxon>
        <taxon>Pseudomonadota</taxon>
        <taxon>Alphaproteobacteria</taxon>
        <taxon>Hyphomicrobiales</taxon>
        <taxon>Phyllobacteriaceae</taxon>
        <taxon>Mesorhizobium</taxon>
    </lineage>
</organism>
<dbReference type="RefSeq" id="WP_379020222.1">
    <property type="nucleotide sequence ID" value="NZ_JBHUGY010000026.1"/>
</dbReference>
<evidence type="ECO:0000313" key="2">
    <source>
        <dbReference type="Proteomes" id="UP001597349"/>
    </source>
</evidence>
<protein>
    <submittedName>
        <fullName evidence="1">Uncharacterized protein</fullName>
    </submittedName>
</protein>
<gene>
    <name evidence="1" type="ORF">ACFSQT_16110</name>
</gene>
<proteinExistence type="predicted"/>
<sequence length="58" mass="6678">MLPAESRKALDTDARRAIAERQRLHPRCRDHHLCGRSRWIRITATVECEDGVPVRISA</sequence>